<proteinExistence type="predicted"/>
<evidence type="ECO:0000313" key="1">
    <source>
        <dbReference type="EMBL" id="VEL25584.1"/>
    </source>
</evidence>
<sequence>MFLVFSDYQECHLTPRVEGLLSELSIRLQSHQFTTYLHFVHQLLSGLVNIVFTECDSSHSTPPLTPGSMDSIQGVSSRSSPLIGSLTEVSCARDVYARILPWLQDRISRLTPPTPTKWPCESIVHIRENS</sequence>
<dbReference type="Proteomes" id="UP000784294">
    <property type="component" value="Unassembled WGS sequence"/>
</dbReference>
<gene>
    <name evidence="1" type="ORF">PXEA_LOCUS19024</name>
</gene>
<organism evidence="1 2">
    <name type="scientific">Protopolystoma xenopodis</name>
    <dbReference type="NCBI Taxonomy" id="117903"/>
    <lineage>
        <taxon>Eukaryota</taxon>
        <taxon>Metazoa</taxon>
        <taxon>Spiralia</taxon>
        <taxon>Lophotrochozoa</taxon>
        <taxon>Platyhelminthes</taxon>
        <taxon>Monogenea</taxon>
        <taxon>Polyopisthocotylea</taxon>
        <taxon>Polystomatidea</taxon>
        <taxon>Polystomatidae</taxon>
        <taxon>Protopolystoma</taxon>
    </lineage>
</organism>
<protein>
    <submittedName>
        <fullName evidence="1">Uncharacterized protein</fullName>
    </submittedName>
</protein>
<keyword evidence="2" id="KW-1185">Reference proteome</keyword>
<dbReference type="EMBL" id="CAAALY010074945">
    <property type="protein sequence ID" value="VEL25584.1"/>
    <property type="molecule type" value="Genomic_DNA"/>
</dbReference>
<comment type="caution">
    <text evidence="1">The sequence shown here is derived from an EMBL/GenBank/DDBJ whole genome shotgun (WGS) entry which is preliminary data.</text>
</comment>
<evidence type="ECO:0000313" key="2">
    <source>
        <dbReference type="Proteomes" id="UP000784294"/>
    </source>
</evidence>
<name>A0A3S5BIL0_9PLAT</name>
<dbReference type="AlphaFoldDB" id="A0A3S5BIL0"/>
<reference evidence="1" key="1">
    <citation type="submission" date="2018-11" db="EMBL/GenBank/DDBJ databases">
        <authorList>
            <consortium name="Pathogen Informatics"/>
        </authorList>
    </citation>
    <scope>NUCLEOTIDE SEQUENCE</scope>
</reference>
<accession>A0A3S5BIL0</accession>